<name>A0A7Y4IH68_MYXXA</name>
<keyword evidence="1" id="KW-0472">Membrane</keyword>
<gene>
    <name evidence="2" type="ORF">HNV28_12755</name>
</gene>
<evidence type="ECO:0000313" key="3">
    <source>
        <dbReference type="Proteomes" id="UP000533080"/>
    </source>
</evidence>
<keyword evidence="1" id="KW-0812">Transmembrane</keyword>
<dbReference type="SUPFAM" id="SSF48452">
    <property type="entry name" value="TPR-like"/>
    <property type="match status" value="1"/>
</dbReference>
<evidence type="ECO:0000256" key="1">
    <source>
        <dbReference type="SAM" id="Phobius"/>
    </source>
</evidence>
<feature type="transmembrane region" description="Helical" evidence="1">
    <location>
        <begin position="24"/>
        <end position="43"/>
    </location>
</feature>
<sequence length="264" mass="29251">MVVLGSVAGSMGAVWLARKPDERAMVWVQTALLLAIFLTFIGYTSWRFRKWAALCERGAALLDAGDLGAAQRALEDADGYALRPPERVLTRFHLALCALFQGHVDAARSGLLALSRGWRTKEVPDVYVRAPDMLAACLALQGDLVEARQWLEEAHRRRRPGDASFSLGELLILCREERHGATVRLLDDRREAIEKSSVLVRNQLRVIRAFSWDALAMEGGGGTPDEELKGVGPVRPGEFNYLGAQWPRMEAFLRARGLSEKEAA</sequence>
<dbReference type="InterPro" id="IPR011990">
    <property type="entry name" value="TPR-like_helical_dom_sf"/>
</dbReference>
<proteinExistence type="predicted"/>
<evidence type="ECO:0000313" key="2">
    <source>
        <dbReference type="EMBL" id="NOJ79201.1"/>
    </source>
</evidence>
<protein>
    <recommendedName>
        <fullName evidence="4">Tetratricopeptide repeat protein</fullName>
    </recommendedName>
</protein>
<dbReference type="Gene3D" id="1.25.40.10">
    <property type="entry name" value="Tetratricopeptide repeat domain"/>
    <property type="match status" value="1"/>
</dbReference>
<keyword evidence="1" id="KW-1133">Transmembrane helix</keyword>
<dbReference type="AlphaFoldDB" id="A0A7Y4IH68"/>
<accession>A0A7Y4IH68</accession>
<reference evidence="2 3" key="1">
    <citation type="submission" date="2020-05" db="EMBL/GenBank/DDBJ databases">
        <authorList>
            <person name="Whitworth D."/>
        </authorList>
    </citation>
    <scope>NUCLEOTIDE SEQUENCE [LARGE SCALE GENOMIC DNA]</scope>
    <source>
        <strain evidence="2 3">AM005</strain>
    </source>
</reference>
<organism evidence="2 3">
    <name type="scientific">Myxococcus xanthus</name>
    <dbReference type="NCBI Taxonomy" id="34"/>
    <lineage>
        <taxon>Bacteria</taxon>
        <taxon>Pseudomonadati</taxon>
        <taxon>Myxococcota</taxon>
        <taxon>Myxococcia</taxon>
        <taxon>Myxococcales</taxon>
        <taxon>Cystobacterineae</taxon>
        <taxon>Myxococcaceae</taxon>
        <taxon>Myxococcus</taxon>
    </lineage>
</organism>
<comment type="caution">
    <text evidence="2">The sequence shown here is derived from an EMBL/GenBank/DDBJ whole genome shotgun (WGS) entry which is preliminary data.</text>
</comment>
<dbReference type="Proteomes" id="UP000533080">
    <property type="component" value="Unassembled WGS sequence"/>
</dbReference>
<dbReference type="EMBL" id="JABFNT010000034">
    <property type="protein sequence ID" value="NOJ79201.1"/>
    <property type="molecule type" value="Genomic_DNA"/>
</dbReference>
<evidence type="ECO:0008006" key="4">
    <source>
        <dbReference type="Google" id="ProtNLM"/>
    </source>
</evidence>